<keyword evidence="5" id="KW-1185">Reference proteome</keyword>
<dbReference type="InterPro" id="IPR001789">
    <property type="entry name" value="Sig_transdc_resp-reg_receiver"/>
</dbReference>
<dbReference type="Proteomes" id="UP000006512">
    <property type="component" value="Unassembled WGS sequence"/>
</dbReference>
<dbReference type="InterPro" id="IPR011006">
    <property type="entry name" value="CheY-like_superfamily"/>
</dbReference>
<name>F4QS57_9CAUL</name>
<dbReference type="eggNOG" id="COG0745">
    <property type="taxonomic scope" value="Bacteria"/>
</dbReference>
<dbReference type="STRING" id="715226.ABI_39940"/>
<dbReference type="InterPro" id="IPR050595">
    <property type="entry name" value="Bact_response_regulator"/>
</dbReference>
<dbReference type="SUPFAM" id="SSF52172">
    <property type="entry name" value="CheY-like"/>
    <property type="match status" value="1"/>
</dbReference>
<dbReference type="PANTHER" id="PTHR44591:SF3">
    <property type="entry name" value="RESPONSE REGULATORY DOMAIN-CONTAINING PROTEIN"/>
    <property type="match status" value="1"/>
</dbReference>
<evidence type="ECO:0000256" key="2">
    <source>
        <dbReference type="PROSITE-ProRule" id="PRU00169"/>
    </source>
</evidence>
<dbReference type="EMBL" id="GL883080">
    <property type="protein sequence ID" value="EGF89577.1"/>
    <property type="molecule type" value="Genomic_DNA"/>
</dbReference>
<keyword evidence="1 2" id="KW-0597">Phosphoprotein</keyword>
<organism evidence="4 5">
    <name type="scientific">Asticcacaulis biprosthecium C19</name>
    <dbReference type="NCBI Taxonomy" id="715226"/>
    <lineage>
        <taxon>Bacteria</taxon>
        <taxon>Pseudomonadati</taxon>
        <taxon>Pseudomonadota</taxon>
        <taxon>Alphaproteobacteria</taxon>
        <taxon>Caulobacterales</taxon>
        <taxon>Caulobacteraceae</taxon>
        <taxon>Asticcacaulis</taxon>
    </lineage>
</organism>
<dbReference type="AlphaFoldDB" id="F4QS57"/>
<feature type="modified residue" description="4-aspartylphosphate" evidence="2">
    <location>
        <position position="52"/>
    </location>
</feature>
<gene>
    <name evidence="4" type="ORF">ABI_39940</name>
</gene>
<evidence type="ECO:0000256" key="1">
    <source>
        <dbReference type="ARBA" id="ARBA00022553"/>
    </source>
</evidence>
<accession>F4QS57</accession>
<dbReference type="GO" id="GO:0000160">
    <property type="term" value="P:phosphorelay signal transduction system"/>
    <property type="evidence" value="ECO:0007669"/>
    <property type="project" value="InterPro"/>
</dbReference>
<protein>
    <submittedName>
        <fullName evidence="4">Response regulator</fullName>
    </submittedName>
</protein>
<dbReference type="Pfam" id="PF00072">
    <property type="entry name" value="Response_reg"/>
    <property type="match status" value="1"/>
</dbReference>
<evidence type="ECO:0000313" key="5">
    <source>
        <dbReference type="Proteomes" id="UP000006512"/>
    </source>
</evidence>
<evidence type="ECO:0000259" key="3">
    <source>
        <dbReference type="PROSITE" id="PS50110"/>
    </source>
</evidence>
<proteinExistence type="predicted"/>
<dbReference type="SMART" id="SM00448">
    <property type="entry name" value="REC"/>
    <property type="match status" value="1"/>
</dbReference>
<sequence length="126" mass="13549">MHVLCVDDEPDILEVVQLVLENMGGLKVSCANGGAKALAWVAETVPDLILMDVMMPGMDGPTTLGEMQKLPQLAGVPIVFMTARVQAKEVREYLALGADAVISKPFNPMTLSNEIKAIWSKKRGLG</sequence>
<feature type="domain" description="Response regulatory" evidence="3">
    <location>
        <begin position="2"/>
        <end position="119"/>
    </location>
</feature>
<dbReference type="PANTHER" id="PTHR44591">
    <property type="entry name" value="STRESS RESPONSE REGULATOR PROTEIN 1"/>
    <property type="match status" value="1"/>
</dbReference>
<dbReference type="PROSITE" id="PS50110">
    <property type="entry name" value="RESPONSE_REGULATORY"/>
    <property type="match status" value="1"/>
</dbReference>
<dbReference type="Gene3D" id="3.40.50.2300">
    <property type="match status" value="1"/>
</dbReference>
<evidence type="ECO:0000313" key="4">
    <source>
        <dbReference type="EMBL" id="EGF89577.1"/>
    </source>
</evidence>
<dbReference type="HOGENOM" id="CLU_000445_69_17_5"/>
<reference evidence="5" key="1">
    <citation type="submission" date="2011-03" db="EMBL/GenBank/DDBJ databases">
        <title>Draft genome sequence of Brevundimonas diminuta.</title>
        <authorList>
            <person name="Brown P.J.B."/>
            <person name="Buechlein A."/>
            <person name="Hemmerich C."/>
            <person name="Brun Y.V."/>
        </authorList>
    </citation>
    <scope>NUCLEOTIDE SEQUENCE [LARGE SCALE GENOMIC DNA]</scope>
    <source>
        <strain evidence="5">C19</strain>
    </source>
</reference>